<comment type="caution">
    <text evidence="2">The sequence shown here is derived from an EMBL/GenBank/DDBJ whole genome shotgun (WGS) entry which is preliminary data.</text>
</comment>
<sequence>MTEAVQTVIRHFINIPIMIASWFTFFFPLDFGFLGSSGLAVIVYAASNFTIKKIQQKSIMKKYDLTASEYFHIRNQIKEANAKVRTLNSHYLKVRSISSFKQLFELNRLAKRIIALVKANPKKFYQAENFFYAHLDSAVELTSKYTFLVSQPSKNREMKLALEDTRETLESINTVMEDDLKNVLASDMEHLRMELDFAKLSVSKKAKPLYLKGETKDERKYLE</sequence>
<evidence type="ECO:0000313" key="3">
    <source>
        <dbReference type="Proteomes" id="UP000640786"/>
    </source>
</evidence>
<reference evidence="2 3" key="1">
    <citation type="submission" date="2020-08" db="EMBL/GenBank/DDBJ databases">
        <title>A Genomic Blueprint of the Chicken Gut Microbiome.</title>
        <authorList>
            <person name="Gilroy R."/>
            <person name="Ravi A."/>
            <person name="Getino M."/>
            <person name="Pursley I."/>
            <person name="Horton D.L."/>
            <person name="Alikhan N.-F."/>
            <person name="Baker D."/>
            <person name="Gharbi K."/>
            <person name="Hall N."/>
            <person name="Watson M."/>
            <person name="Adriaenssens E.M."/>
            <person name="Foster-Nyarko E."/>
            <person name="Jarju S."/>
            <person name="Secka A."/>
            <person name="Antonio M."/>
            <person name="Oren A."/>
            <person name="Chaudhuri R."/>
            <person name="La Ragione R.M."/>
            <person name="Hildebrand F."/>
            <person name="Pallen M.J."/>
        </authorList>
    </citation>
    <scope>NUCLEOTIDE SEQUENCE [LARGE SCALE GENOMIC DNA]</scope>
    <source>
        <strain evidence="2 3">Sa2BUA9</strain>
    </source>
</reference>
<proteinExistence type="predicted"/>
<dbReference type="Proteomes" id="UP000640786">
    <property type="component" value="Unassembled WGS sequence"/>
</dbReference>
<evidence type="ECO:0000256" key="1">
    <source>
        <dbReference type="SAM" id="Phobius"/>
    </source>
</evidence>
<keyword evidence="1" id="KW-0812">Transmembrane</keyword>
<accession>A0ABR8R9C9</accession>
<keyword evidence="1" id="KW-1133">Transmembrane helix</keyword>
<evidence type="ECO:0000313" key="2">
    <source>
        <dbReference type="EMBL" id="MBD7944361.1"/>
    </source>
</evidence>
<feature type="transmembrane region" description="Helical" evidence="1">
    <location>
        <begin position="7"/>
        <end position="25"/>
    </location>
</feature>
<dbReference type="EMBL" id="JACSQO010000004">
    <property type="protein sequence ID" value="MBD7944361.1"/>
    <property type="molecule type" value="Genomic_DNA"/>
</dbReference>
<dbReference type="RefSeq" id="WP_144536615.1">
    <property type="nucleotide sequence ID" value="NZ_JACSQO010000004.1"/>
</dbReference>
<organism evidence="2 3">
    <name type="scientific">Psychrobacillus faecigallinarum</name>
    <dbReference type="NCBI Taxonomy" id="2762235"/>
    <lineage>
        <taxon>Bacteria</taxon>
        <taxon>Bacillati</taxon>
        <taxon>Bacillota</taxon>
        <taxon>Bacilli</taxon>
        <taxon>Bacillales</taxon>
        <taxon>Bacillaceae</taxon>
        <taxon>Psychrobacillus</taxon>
    </lineage>
</organism>
<gene>
    <name evidence="2" type="ORF">H9650_09565</name>
</gene>
<protein>
    <submittedName>
        <fullName evidence="2">5-bromo-4-chloroindolyl phosphate hydrolysis family protein</fullName>
    </submittedName>
</protein>
<dbReference type="Pfam" id="PF10112">
    <property type="entry name" value="Halogen_Hydrol"/>
    <property type="match status" value="1"/>
</dbReference>
<keyword evidence="1" id="KW-0472">Membrane</keyword>
<dbReference type="InterPro" id="IPR018770">
    <property type="entry name" value="ChloroindolylP_hydrolase"/>
</dbReference>
<keyword evidence="3" id="KW-1185">Reference proteome</keyword>
<name>A0ABR8R9C9_9BACI</name>
<feature type="transmembrane region" description="Helical" evidence="1">
    <location>
        <begin position="31"/>
        <end position="51"/>
    </location>
</feature>